<keyword evidence="2" id="KW-1185">Reference proteome</keyword>
<dbReference type="PANTHER" id="PTHR18901:SF38">
    <property type="entry name" value="PSEUDOURIDINE-5'-PHOSPHATASE"/>
    <property type="match status" value="1"/>
</dbReference>
<dbReference type="RefSeq" id="WP_343770737.1">
    <property type="nucleotide sequence ID" value="NZ_BAAACF010000006.1"/>
</dbReference>
<dbReference type="NCBIfam" id="TIGR01509">
    <property type="entry name" value="HAD-SF-IA-v3"/>
    <property type="match status" value="1"/>
</dbReference>
<sequence>MISYAIFDLDGTLLDSMEMWSNVGREVLKSHGVTPPDNIDNVLKVMSLQQSSEYLIKEFHIRRTQNELISEICKMVENKYKHEVTLKPFVLEYLKYLKFNDVKMCIATACEYSCAVSALKRLNVYDFFEFILTSSDVGISKGSPEFFNLAGQKLGARTKETVVFEDALHAIESAKKAGFYVVGVHDKTAEDDRENIKKICDYYISSFKEMREIK</sequence>
<proteinExistence type="predicted"/>
<comment type="caution">
    <text evidence="1">The sequence shown here is derived from an EMBL/GenBank/DDBJ whole genome shotgun (WGS) entry which is preliminary data.</text>
</comment>
<protein>
    <submittedName>
        <fullName evidence="1">HAD family phosphatase</fullName>
    </submittedName>
</protein>
<organism evidence="1 2">
    <name type="scientific">Clostridium malenominatum</name>
    <dbReference type="NCBI Taxonomy" id="1539"/>
    <lineage>
        <taxon>Bacteria</taxon>
        <taxon>Bacillati</taxon>
        <taxon>Bacillota</taxon>
        <taxon>Clostridia</taxon>
        <taxon>Eubacteriales</taxon>
        <taxon>Clostridiaceae</taxon>
        <taxon>Clostridium</taxon>
    </lineage>
</organism>
<dbReference type="InterPro" id="IPR006439">
    <property type="entry name" value="HAD-SF_hydro_IA"/>
</dbReference>
<dbReference type="Proteomes" id="UP001500339">
    <property type="component" value="Unassembled WGS sequence"/>
</dbReference>
<dbReference type="Pfam" id="PF13419">
    <property type="entry name" value="HAD_2"/>
    <property type="match status" value="1"/>
</dbReference>
<dbReference type="PANTHER" id="PTHR18901">
    <property type="entry name" value="2-DEOXYGLUCOSE-6-PHOSPHATE PHOSPHATASE 2"/>
    <property type="match status" value="1"/>
</dbReference>
<dbReference type="InterPro" id="IPR023198">
    <property type="entry name" value="PGP-like_dom2"/>
</dbReference>
<evidence type="ECO:0000313" key="2">
    <source>
        <dbReference type="Proteomes" id="UP001500339"/>
    </source>
</evidence>
<name>A0ABN1J528_9CLOT</name>
<dbReference type="EMBL" id="BAAACF010000006">
    <property type="protein sequence ID" value="GAA0729003.1"/>
    <property type="molecule type" value="Genomic_DNA"/>
</dbReference>
<gene>
    <name evidence="1" type="ORF">GCM10008905_28460</name>
</gene>
<dbReference type="Gene3D" id="1.10.150.240">
    <property type="entry name" value="Putative phosphatase, domain 2"/>
    <property type="match status" value="1"/>
</dbReference>
<dbReference type="SUPFAM" id="SSF56784">
    <property type="entry name" value="HAD-like"/>
    <property type="match status" value="1"/>
</dbReference>
<reference evidence="1 2" key="1">
    <citation type="journal article" date="2019" name="Int. J. Syst. Evol. Microbiol.">
        <title>The Global Catalogue of Microorganisms (GCM) 10K type strain sequencing project: providing services to taxonomists for standard genome sequencing and annotation.</title>
        <authorList>
            <consortium name="The Broad Institute Genomics Platform"/>
            <consortium name="The Broad Institute Genome Sequencing Center for Infectious Disease"/>
            <person name="Wu L."/>
            <person name="Ma J."/>
        </authorList>
    </citation>
    <scope>NUCLEOTIDE SEQUENCE [LARGE SCALE GENOMIC DNA]</scope>
    <source>
        <strain evidence="1 2">JCM 1405</strain>
    </source>
</reference>
<dbReference type="Gene3D" id="3.40.50.1000">
    <property type="entry name" value="HAD superfamily/HAD-like"/>
    <property type="match status" value="1"/>
</dbReference>
<dbReference type="CDD" id="cd07505">
    <property type="entry name" value="HAD_BPGM-like"/>
    <property type="match status" value="1"/>
</dbReference>
<dbReference type="NCBIfam" id="TIGR01549">
    <property type="entry name" value="HAD-SF-IA-v1"/>
    <property type="match status" value="1"/>
</dbReference>
<dbReference type="SFLD" id="SFLDG01129">
    <property type="entry name" value="C1.5:_HAD__Beta-PGM__Phosphata"/>
    <property type="match status" value="1"/>
</dbReference>
<accession>A0ABN1J528</accession>
<dbReference type="InterPro" id="IPR036412">
    <property type="entry name" value="HAD-like_sf"/>
</dbReference>
<dbReference type="InterPro" id="IPR023214">
    <property type="entry name" value="HAD_sf"/>
</dbReference>
<dbReference type="InterPro" id="IPR041492">
    <property type="entry name" value="HAD_2"/>
</dbReference>
<evidence type="ECO:0000313" key="1">
    <source>
        <dbReference type="EMBL" id="GAA0729003.1"/>
    </source>
</evidence>
<dbReference type="SFLD" id="SFLDS00003">
    <property type="entry name" value="Haloacid_Dehalogenase"/>
    <property type="match status" value="1"/>
</dbReference>